<reference evidence="1" key="1">
    <citation type="journal article" date="2014" name="Int. J. Syst. Evol. Microbiol.">
        <title>Complete genome sequence of Corynebacterium casei LMG S-19264T (=DSM 44701T), isolated from a smear-ripened cheese.</title>
        <authorList>
            <consortium name="US DOE Joint Genome Institute (JGI-PGF)"/>
            <person name="Walter F."/>
            <person name="Albersmeier A."/>
            <person name="Kalinowski J."/>
            <person name="Ruckert C."/>
        </authorList>
    </citation>
    <scope>NUCLEOTIDE SEQUENCE</scope>
    <source>
        <strain evidence="1">KCTC 32513</strain>
    </source>
</reference>
<accession>A0A8J3CPP4</accession>
<sequence length="81" mass="9077">MIAPQACQADMDFILANTFIGVVLSRRDANKCFDRISAHGGDRLEAWEGPDTSVVGESHLKSYESLKATAKQFRRRDKFMA</sequence>
<dbReference type="AlphaFoldDB" id="A0A8J3CPP4"/>
<evidence type="ECO:0000313" key="1">
    <source>
        <dbReference type="EMBL" id="GHA91012.1"/>
    </source>
</evidence>
<protein>
    <submittedName>
        <fullName evidence="1">Uncharacterized protein</fullName>
    </submittedName>
</protein>
<dbReference type="EMBL" id="BMZH01000004">
    <property type="protein sequence ID" value="GHA91012.1"/>
    <property type="molecule type" value="Genomic_DNA"/>
</dbReference>
<keyword evidence="2" id="KW-1185">Reference proteome</keyword>
<gene>
    <name evidence="1" type="ORF">GCM10009069_12620</name>
</gene>
<name>A0A8J3CPP4_9PROT</name>
<organism evidence="1 2">
    <name type="scientific">Algimonas arctica</name>
    <dbReference type="NCBI Taxonomy" id="1479486"/>
    <lineage>
        <taxon>Bacteria</taxon>
        <taxon>Pseudomonadati</taxon>
        <taxon>Pseudomonadota</taxon>
        <taxon>Alphaproteobacteria</taxon>
        <taxon>Maricaulales</taxon>
        <taxon>Robiginitomaculaceae</taxon>
        <taxon>Algimonas</taxon>
    </lineage>
</organism>
<comment type="caution">
    <text evidence="1">The sequence shown here is derived from an EMBL/GenBank/DDBJ whole genome shotgun (WGS) entry which is preliminary data.</text>
</comment>
<dbReference type="Proteomes" id="UP000634004">
    <property type="component" value="Unassembled WGS sequence"/>
</dbReference>
<reference evidence="1" key="2">
    <citation type="submission" date="2020-09" db="EMBL/GenBank/DDBJ databases">
        <authorList>
            <person name="Sun Q."/>
            <person name="Kim S."/>
        </authorList>
    </citation>
    <scope>NUCLEOTIDE SEQUENCE</scope>
    <source>
        <strain evidence="1">KCTC 32513</strain>
    </source>
</reference>
<proteinExistence type="predicted"/>
<evidence type="ECO:0000313" key="2">
    <source>
        <dbReference type="Proteomes" id="UP000634004"/>
    </source>
</evidence>